<evidence type="ECO:0000256" key="5">
    <source>
        <dbReference type="NCBIfam" id="TIGR01378"/>
    </source>
</evidence>
<dbReference type="SMART" id="SM00983">
    <property type="entry name" value="TPK_B1_binding"/>
    <property type="match status" value="1"/>
</dbReference>
<dbReference type="SUPFAM" id="SSF63999">
    <property type="entry name" value="Thiamin pyrophosphokinase, catalytic domain"/>
    <property type="match status" value="1"/>
</dbReference>
<dbReference type="InterPro" id="IPR007371">
    <property type="entry name" value="TPK_catalytic"/>
</dbReference>
<dbReference type="NCBIfam" id="TIGR01378">
    <property type="entry name" value="thi_PPkinase"/>
    <property type="match status" value="1"/>
</dbReference>
<dbReference type="GO" id="GO:0009229">
    <property type="term" value="P:thiamine diphosphate biosynthetic process"/>
    <property type="evidence" value="ECO:0007669"/>
    <property type="project" value="InterPro"/>
</dbReference>
<keyword evidence="4" id="KW-0067">ATP-binding</keyword>
<dbReference type="GO" id="GO:0016301">
    <property type="term" value="F:kinase activity"/>
    <property type="evidence" value="ECO:0007669"/>
    <property type="project" value="UniProtKB-KW"/>
</dbReference>
<dbReference type="InterPro" id="IPR036371">
    <property type="entry name" value="TPK_B1-bd_sf"/>
</dbReference>
<keyword evidence="2" id="KW-0547">Nucleotide-binding</keyword>
<dbReference type="AlphaFoldDB" id="A0A9D1LVR2"/>
<accession>A0A9D1LVR2</accession>
<dbReference type="InterPro" id="IPR053149">
    <property type="entry name" value="TPK"/>
</dbReference>
<evidence type="ECO:0000256" key="2">
    <source>
        <dbReference type="ARBA" id="ARBA00022741"/>
    </source>
</evidence>
<dbReference type="EMBL" id="DVND01000150">
    <property type="protein sequence ID" value="HIU48855.1"/>
    <property type="molecule type" value="Genomic_DNA"/>
</dbReference>
<dbReference type="Pfam" id="PF04265">
    <property type="entry name" value="TPK_B1_binding"/>
    <property type="match status" value="1"/>
</dbReference>
<keyword evidence="1 7" id="KW-0808">Transferase</keyword>
<evidence type="ECO:0000256" key="3">
    <source>
        <dbReference type="ARBA" id="ARBA00022777"/>
    </source>
</evidence>
<dbReference type="Gene3D" id="3.40.50.10240">
    <property type="entry name" value="Thiamin pyrophosphokinase, catalytic domain"/>
    <property type="match status" value="1"/>
</dbReference>
<dbReference type="GO" id="GO:0030975">
    <property type="term" value="F:thiamine binding"/>
    <property type="evidence" value="ECO:0007669"/>
    <property type="project" value="InterPro"/>
</dbReference>
<protein>
    <recommendedName>
        <fullName evidence="5">Thiamine diphosphokinase</fullName>
        <ecNumber evidence="5">2.7.6.2</ecNumber>
    </recommendedName>
</protein>
<dbReference type="PANTHER" id="PTHR41299">
    <property type="entry name" value="THIAMINE PYROPHOSPHOKINASE"/>
    <property type="match status" value="1"/>
</dbReference>
<dbReference type="InterPro" id="IPR036759">
    <property type="entry name" value="TPK_catalytic_sf"/>
</dbReference>
<sequence>MRAVIIGNGNISDDAYIKKYLQSGDVIICADGGYNHAVRMQVKPDIVIGDMDSVCRDVRGIPNVVYPKRKDFTDGELAVRHALEQGADEVLLLGFTGTRLDHTLTNIFLLKLIADAGKTGFLADENNEIYLSEQENLIRGRQGDLVSIVPLEDMHGIYTERLEYPLKDETLHFGQSRGVSNVMLAVDCRITVRQGFGLIIKSRD</sequence>
<evidence type="ECO:0000256" key="1">
    <source>
        <dbReference type="ARBA" id="ARBA00022679"/>
    </source>
</evidence>
<proteinExistence type="predicted"/>
<evidence type="ECO:0000313" key="7">
    <source>
        <dbReference type="EMBL" id="HIU48855.1"/>
    </source>
</evidence>
<dbReference type="Proteomes" id="UP000824111">
    <property type="component" value="Unassembled WGS sequence"/>
</dbReference>
<gene>
    <name evidence="7" type="ORF">IAB04_05780</name>
</gene>
<feature type="domain" description="Thiamin pyrophosphokinase thiamin-binding" evidence="6">
    <location>
        <begin position="140"/>
        <end position="198"/>
    </location>
</feature>
<keyword evidence="3" id="KW-0418">Kinase</keyword>
<dbReference type="GO" id="GO:0004788">
    <property type="term" value="F:thiamine diphosphokinase activity"/>
    <property type="evidence" value="ECO:0007669"/>
    <property type="project" value="UniProtKB-UniRule"/>
</dbReference>
<organism evidence="7 8">
    <name type="scientific">Candidatus Avimonoglobus intestinipullorum</name>
    <dbReference type="NCBI Taxonomy" id="2840699"/>
    <lineage>
        <taxon>Bacteria</taxon>
        <taxon>Bacillati</taxon>
        <taxon>Bacillota</taxon>
        <taxon>Clostridia</taxon>
        <taxon>Eubacteriales</taxon>
        <taxon>Candidatus Avimonoglobus</taxon>
    </lineage>
</organism>
<comment type="caution">
    <text evidence="7">The sequence shown here is derived from an EMBL/GenBank/DDBJ whole genome shotgun (WGS) entry which is preliminary data.</text>
</comment>
<dbReference type="EC" id="2.7.6.2" evidence="5"/>
<name>A0A9D1LVR2_9FIRM</name>
<evidence type="ECO:0000256" key="4">
    <source>
        <dbReference type="ARBA" id="ARBA00022840"/>
    </source>
</evidence>
<dbReference type="InterPro" id="IPR006282">
    <property type="entry name" value="Thi_PPkinase"/>
</dbReference>
<dbReference type="InterPro" id="IPR007373">
    <property type="entry name" value="Thiamin_PyroPKinase_B1-bd"/>
</dbReference>
<dbReference type="Pfam" id="PF04263">
    <property type="entry name" value="TPK_catalytic"/>
    <property type="match status" value="1"/>
</dbReference>
<dbReference type="CDD" id="cd07995">
    <property type="entry name" value="TPK"/>
    <property type="match status" value="1"/>
</dbReference>
<dbReference type="GO" id="GO:0006772">
    <property type="term" value="P:thiamine metabolic process"/>
    <property type="evidence" value="ECO:0007669"/>
    <property type="project" value="UniProtKB-UniRule"/>
</dbReference>
<dbReference type="PANTHER" id="PTHR41299:SF1">
    <property type="entry name" value="THIAMINE PYROPHOSPHOKINASE"/>
    <property type="match status" value="1"/>
</dbReference>
<dbReference type="SUPFAM" id="SSF63862">
    <property type="entry name" value="Thiamin pyrophosphokinase, substrate-binding domain"/>
    <property type="match status" value="1"/>
</dbReference>
<dbReference type="GO" id="GO:0005524">
    <property type="term" value="F:ATP binding"/>
    <property type="evidence" value="ECO:0007669"/>
    <property type="project" value="UniProtKB-KW"/>
</dbReference>
<evidence type="ECO:0000259" key="6">
    <source>
        <dbReference type="SMART" id="SM00983"/>
    </source>
</evidence>
<reference evidence="7" key="2">
    <citation type="journal article" date="2021" name="PeerJ">
        <title>Extensive microbial diversity within the chicken gut microbiome revealed by metagenomics and culture.</title>
        <authorList>
            <person name="Gilroy R."/>
            <person name="Ravi A."/>
            <person name="Getino M."/>
            <person name="Pursley I."/>
            <person name="Horton D.L."/>
            <person name="Alikhan N.F."/>
            <person name="Baker D."/>
            <person name="Gharbi K."/>
            <person name="Hall N."/>
            <person name="Watson M."/>
            <person name="Adriaenssens E.M."/>
            <person name="Foster-Nyarko E."/>
            <person name="Jarju S."/>
            <person name="Secka A."/>
            <person name="Antonio M."/>
            <person name="Oren A."/>
            <person name="Chaudhuri R.R."/>
            <person name="La Ragione R."/>
            <person name="Hildebrand F."/>
            <person name="Pallen M.J."/>
        </authorList>
    </citation>
    <scope>NUCLEOTIDE SEQUENCE</scope>
    <source>
        <strain evidence="7">ChiSjej4B22-9803</strain>
    </source>
</reference>
<evidence type="ECO:0000313" key="8">
    <source>
        <dbReference type="Proteomes" id="UP000824111"/>
    </source>
</evidence>
<reference evidence="7" key="1">
    <citation type="submission" date="2020-10" db="EMBL/GenBank/DDBJ databases">
        <authorList>
            <person name="Gilroy R."/>
        </authorList>
    </citation>
    <scope>NUCLEOTIDE SEQUENCE</scope>
    <source>
        <strain evidence="7">ChiSjej4B22-9803</strain>
    </source>
</reference>